<organism evidence="1 2">
    <name type="scientific">Paraburkholderia rhynchosiae</name>
    <dbReference type="NCBI Taxonomy" id="487049"/>
    <lineage>
        <taxon>Bacteria</taxon>
        <taxon>Pseudomonadati</taxon>
        <taxon>Pseudomonadota</taxon>
        <taxon>Betaproteobacteria</taxon>
        <taxon>Burkholderiales</taxon>
        <taxon>Burkholderiaceae</taxon>
        <taxon>Paraburkholderia</taxon>
    </lineage>
</organism>
<reference evidence="1 2" key="1">
    <citation type="journal article" date="2024" name="Chem. Sci.">
        <title>Discovery of megapolipeptins by genome mining of a Burkholderiales bacteria collection.</title>
        <authorList>
            <person name="Paulo B.S."/>
            <person name="Recchia M.J.J."/>
            <person name="Lee S."/>
            <person name="Fergusson C.H."/>
            <person name="Romanowski S.B."/>
            <person name="Hernandez A."/>
            <person name="Krull N."/>
            <person name="Liu D.Y."/>
            <person name="Cavanagh H."/>
            <person name="Bos A."/>
            <person name="Gray C.A."/>
            <person name="Murphy B.T."/>
            <person name="Linington R.G."/>
            <person name="Eustaquio A.S."/>
        </authorList>
    </citation>
    <scope>NUCLEOTIDE SEQUENCE [LARGE SCALE GENOMIC DNA]</scope>
    <source>
        <strain evidence="1 2">RL18-126-BIB-B</strain>
    </source>
</reference>
<keyword evidence="1" id="KW-0378">Hydrolase</keyword>
<dbReference type="EMBL" id="JAQQDW010000148">
    <property type="protein sequence ID" value="MFM0108904.1"/>
    <property type="molecule type" value="Genomic_DNA"/>
</dbReference>
<accession>A0ACC7NP70</accession>
<gene>
    <name evidence="1" type="ORF">PQR01_37340</name>
</gene>
<name>A0ACC7NP70_9BURK</name>
<keyword evidence="2" id="KW-1185">Reference proteome</keyword>
<sequence>MRYTHVRLRSAILAAIISCCIAACGSSDSSDQLALQVPSPEWRDQIIYFILTDRFNDGDPTNDNQGAGEFDPTNNAKYSGGDIRGIEQKIAYIHGLGATAVWLTPPVANQWWDPLVNYGGYHGYWAANFEQVDKHMGSLDDYRNLSSALHKSQMYLIQDIVVNHTGDFFFYDGAWNANNPALGWSRNTASVPVTAPTQAPFNMDDATDPAQRAADIYHWTPDISDFGNPDQLFNYQLYGLDDLNTENPVVREALRSSYGYWISTVGVDAFRIDTAFYVPQAFFSDFMYANDPAAPGIRQVALSNGKASFLAFGEGFVTDAPYQNASSVKIESYMVDPSGADILPAMLNYPLYGTLWDVLTQRHATAELGYRIQDMMQVFRRPYLMPTFLDNHDVDRFLAHGTMAELQQGLLLIMTLPGIPVIYYGTEQAFTEQRGAMFANGYASGGRDHFDTAAPLYQFIAQMANLRKNNKVLSRGTPAILDQDSAGPGAFAYKMSYQSTVAIVAINTSDTAAVTRTFATGLPHGTALESSASVGASSSLSLVVGVDQTVTIAMPPRSAFVWLTAR</sequence>
<protein>
    <submittedName>
        <fullName evidence="1">Alpha-amylase family glycosyl hydrolase</fullName>
    </submittedName>
</protein>
<dbReference type="Proteomes" id="UP001629235">
    <property type="component" value="Unassembled WGS sequence"/>
</dbReference>
<evidence type="ECO:0000313" key="2">
    <source>
        <dbReference type="Proteomes" id="UP001629235"/>
    </source>
</evidence>
<comment type="caution">
    <text evidence="1">The sequence shown here is derived from an EMBL/GenBank/DDBJ whole genome shotgun (WGS) entry which is preliminary data.</text>
</comment>
<proteinExistence type="predicted"/>
<evidence type="ECO:0000313" key="1">
    <source>
        <dbReference type="EMBL" id="MFM0108904.1"/>
    </source>
</evidence>